<name>A0A8H5GAN3_9AGAR</name>
<dbReference type="OrthoDB" id="25826at2759"/>
<evidence type="ECO:0000313" key="1">
    <source>
        <dbReference type="EMBL" id="KAF5361423.1"/>
    </source>
</evidence>
<gene>
    <name evidence="1" type="ORF">D9758_006128</name>
</gene>
<sequence>MADNSNTFPMAHFQTKLESNQVPWGQYLIDICRSPRPLGTVIFEEIEEKARENFNLKDYPGVFDFAGAQPTPAPSPQPCLAHAIPHQSCSLPSVFKDHFVQMELAPARGAGKLGVPFVRSTASSRSLGSVAKANEEFAQLSPSDDKKKGTLWNLGLLVDKSVPVSPSIISSCSDTASMTTKPKPMARVLAPRFFQSTGLSTSLLLSPSFPEPNQQVTPSYS</sequence>
<dbReference type="Proteomes" id="UP000559256">
    <property type="component" value="Unassembled WGS sequence"/>
</dbReference>
<accession>A0A8H5GAN3</accession>
<reference evidence="1 2" key="1">
    <citation type="journal article" date="2020" name="ISME J.">
        <title>Uncovering the hidden diversity of litter-decomposition mechanisms in mushroom-forming fungi.</title>
        <authorList>
            <person name="Floudas D."/>
            <person name="Bentzer J."/>
            <person name="Ahren D."/>
            <person name="Johansson T."/>
            <person name="Persson P."/>
            <person name="Tunlid A."/>
        </authorList>
    </citation>
    <scope>NUCLEOTIDE SEQUENCE [LARGE SCALE GENOMIC DNA]</scope>
    <source>
        <strain evidence="1 2">CBS 291.85</strain>
    </source>
</reference>
<dbReference type="EMBL" id="JAACJM010000040">
    <property type="protein sequence ID" value="KAF5361423.1"/>
    <property type="molecule type" value="Genomic_DNA"/>
</dbReference>
<comment type="caution">
    <text evidence="1">The sequence shown here is derived from an EMBL/GenBank/DDBJ whole genome shotgun (WGS) entry which is preliminary data.</text>
</comment>
<evidence type="ECO:0000313" key="2">
    <source>
        <dbReference type="Proteomes" id="UP000559256"/>
    </source>
</evidence>
<keyword evidence="2" id="KW-1185">Reference proteome</keyword>
<proteinExistence type="predicted"/>
<dbReference type="AlphaFoldDB" id="A0A8H5GAN3"/>
<protein>
    <submittedName>
        <fullName evidence="1">Uncharacterized protein</fullName>
    </submittedName>
</protein>
<organism evidence="1 2">
    <name type="scientific">Tetrapyrgos nigripes</name>
    <dbReference type="NCBI Taxonomy" id="182062"/>
    <lineage>
        <taxon>Eukaryota</taxon>
        <taxon>Fungi</taxon>
        <taxon>Dikarya</taxon>
        <taxon>Basidiomycota</taxon>
        <taxon>Agaricomycotina</taxon>
        <taxon>Agaricomycetes</taxon>
        <taxon>Agaricomycetidae</taxon>
        <taxon>Agaricales</taxon>
        <taxon>Marasmiineae</taxon>
        <taxon>Marasmiaceae</taxon>
        <taxon>Tetrapyrgos</taxon>
    </lineage>
</organism>